<evidence type="ECO:0000256" key="6">
    <source>
        <dbReference type="ARBA" id="ARBA00022490"/>
    </source>
</evidence>
<dbReference type="PANTHER" id="PTHR15641">
    <property type="entry name" value="ELONGATOR COMPLEX PROTEIN 5"/>
    <property type="match status" value="1"/>
</dbReference>
<dbReference type="GO" id="GO:0033588">
    <property type="term" value="C:elongator holoenzyme complex"/>
    <property type="evidence" value="ECO:0007669"/>
    <property type="project" value="InterPro"/>
</dbReference>
<dbReference type="PANTHER" id="PTHR15641:SF1">
    <property type="entry name" value="ELONGATOR COMPLEX PROTEIN 5"/>
    <property type="match status" value="1"/>
</dbReference>
<organism evidence="9 10">
    <name type="scientific">Lojkania enalia</name>
    <dbReference type="NCBI Taxonomy" id="147567"/>
    <lineage>
        <taxon>Eukaryota</taxon>
        <taxon>Fungi</taxon>
        <taxon>Dikarya</taxon>
        <taxon>Ascomycota</taxon>
        <taxon>Pezizomycotina</taxon>
        <taxon>Dothideomycetes</taxon>
        <taxon>Pleosporomycetidae</taxon>
        <taxon>Pleosporales</taxon>
        <taxon>Pleosporales incertae sedis</taxon>
        <taxon>Lojkania</taxon>
    </lineage>
</organism>
<evidence type="ECO:0000256" key="5">
    <source>
        <dbReference type="ARBA" id="ARBA00020264"/>
    </source>
</evidence>
<comment type="pathway">
    <text evidence="3">tRNA modification; 5-methoxycarbonylmethyl-2-thiouridine-tRNA biosynthesis.</text>
</comment>
<comment type="caution">
    <text evidence="9">The sequence shown here is derived from an EMBL/GenBank/DDBJ whole genome shotgun (WGS) entry which is preliminary data.</text>
</comment>
<protein>
    <recommendedName>
        <fullName evidence="5">Elongator complex protein 5</fullName>
    </recommendedName>
</protein>
<dbReference type="GO" id="GO:0005634">
    <property type="term" value="C:nucleus"/>
    <property type="evidence" value="ECO:0007669"/>
    <property type="project" value="UniProtKB-SubCell"/>
</dbReference>
<dbReference type="Pfam" id="PF10483">
    <property type="entry name" value="Elong_Iki1"/>
    <property type="match status" value="1"/>
</dbReference>
<dbReference type="Gene3D" id="3.40.50.300">
    <property type="entry name" value="P-loop containing nucleotide triphosphate hydrolases"/>
    <property type="match status" value="1"/>
</dbReference>
<accession>A0A9P4KF83</accession>
<dbReference type="GO" id="GO:0005829">
    <property type="term" value="C:cytosol"/>
    <property type="evidence" value="ECO:0007669"/>
    <property type="project" value="TreeGrafter"/>
</dbReference>
<proteinExistence type="inferred from homology"/>
<dbReference type="GO" id="GO:0000049">
    <property type="term" value="F:tRNA binding"/>
    <property type="evidence" value="ECO:0007669"/>
    <property type="project" value="TreeGrafter"/>
</dbReference>
<dbReference type="InterPro" id="IPR019519">
    <property type="entry name" value="Elp5"/>
</dbReference>
<dbReference type="EMBL" id="ML986590">
    <property type="protein sequence ID" value="KAF2267601.1"/>
    <property type="molecule type" value="Genomic_DNA"/>
</dbReference>
<dbReference type="AlphaFoldDB" id="A0A9P4KF83"/>
<evidence type="ECO:0000256" key="1">
    <source>
        <dbReference type="ARBA" id="ARBA00004123"/>
    </source>
</evidence>
<comment type="subcellular location">
    <subcellularLocation>
        <location evidence="2">Cytoplasm</location>
    </subcellularLocation>
    <subcellularLocation>
        <location evidence="1">Nucleus</location>
    </subcellularLocation>
</comment>
<evidence type="ECO:0000256" key="2">
    <source>
        <dbReference type="ARBA" id="ARBA00004496"/>
    </source>
</evidence>
<dbReference type="InterPro" id="IPR027417">
    <property type="entry name" value="P-loop_NTPase"/>
</dbReference>
<evidence type="ECO:0000256" key="4">
    <source>
        <dbReference type="ARBA" id="ARBA00009567"/>
    </source>
</evidence>
<evidence type="ECO:0000313" key="9">
    <source>
        <dbReference type="EMBL" id="KAF2267601.1"/>
    </source>
</evidence>
<keyword evidence="8" id="KW-0539">Nucleus</keyword>
<sequence>MPVPLVLSSHWNKVLVSNPLLQHIIPKYDSASGYSKELGVYSIIENIPVPIIRDAIHTRNDSKCIKKGNSRALGGIRKKRDLGLMEPRKPKVNGTPRPFTYSKHARNSVQKISTVLNMRTNASPFTLILDDLNQPAAPIVREYILRGFSRNLSVVLVSFHRTFGHSAMHSIPAYGPITGTEILSEIKRLMDNFHESLVIIDSLYGLLVNKSVDIKNLFKLVAIDYNSHLVGVYHTDLLMNQDPKNAYAPDPLSQVKFSATTIMTCKSLTQVIAAKRARERAIAESIHGILQEAEGVVQSLTAASPEGIVLEVEFRRRSGTSQHETYYLRAARKSDYLPPLPGSVVGTLKSEFIVMLSEVPEYEPVQPRRGVYGGDTNEILEATFKLELTEKQKEARDSVVLPYYDAQDGKGEGGRILYEMGTEDDFDEEEDEI</sequence>
<dbReference type="CDD" id="cd19496">
    <property type="entry name" value="Elp5"/>
    <property type="match status" value="1"/>
</dbReference>
<evidence type="ECO:0000256" key="8">
    <source>
        <dbReference type="ARBA" id="ARBA00023242"/>
    </source>
</evidence>
<name>A0A9P4KF83_9PLEO</name>
<reference evidence="10" key="1">
    <citation type="journal article" date="2020" name="Stud. Mycol.">
        <title>101 Dothideomycetes genomes: A test case for predicting lifestyles and emergence of pathogens.</title>
        <authorList>
            <person name="Haridas S."/>
            <person name="Albert R."/>
            <person name="Binder M."/>
            <person name="Bloem J."/>
            <person name="LaButti K."/>
            <person name="Salamov A."/>
            <person name="Andreopoulos B."/>
            <person name="Baker S."/>
            <person name="Barry K."/>
            <person name="Bills G."/>
            <person name="Bluhm B."/>
            <person name="Cannon C."/>
            <person name="Castanera R."/>
            <person name="Culley D."/>
            <person name="Daum C."/>
            <person name="Ezra D."/>
            <person name="Gonzalez J."/>
            <person name="Henrissat B."/>
            <person name="Kuo A."/>
            <person name="Liang C."/>
            <person name="Lipzen A."/>
            <person name="Lutzoni F."/>
            <person name="Magnuson J."/>
            <person name="Mondo S."/>
            <person name="Nolan M."/>
            <person name="Ohm R."/>
            <person name="Pangilinan J."/>
            <person name="Park H.-J."/>
            <person name="Ramirez L."/>
            <person name="Alfaro M."/>
            <person name="Sun H."/>
            <person name="Tritt A."/>
            <person name="Yoshinaga Y."/>
            <person name="Zwiers L.-H."/>
            <person name="Turgeon B."/>
            <person name="Goodwin S."/>
            <person name="Spatafora J."/>
            <person name="Crous P."/>
            <person name="Grigoriev I."/>
        </authorList>
    </citation>
    <scope>NUCLEOTIDE SEQUENCE [LARGE SCALE GENOMIC DNA]</scope>
    <source>
        <strain evidence="10">CBS 304.66</strain>
    </source>
</reference>
<keyword evidence="7" id="KW-0819">tRNA processing</keyword>
<evidence type="ECO:0000256" key="3">
    <source>
        <dbReference type="ARBA" id="ARBA00005043"/>
    </source>
</evidence>
<dbReference type="OrthoDB" id="166907at2759"/>
<keyword evidence="10" id="KW-1185">Reference proteome</keyword>
<evidence type="ECO:0000256" key="7">
    <source>
        <dbReference type="ARBA" id="ARBA00022694"/>
    </source>
</evidence>
<comment type="similarity">
    <text evidence="4">Belongs to the ELP5 family.</text>
</comment>
<keyword evidence="6" id="KW-0963">Cytoplasm</keyword>
<evidence type="ECO:0000313" key="10">
    <source>
        <dbReference type="Proteomes" id="UP000800093"/>
    </source>
</evidence>
<gene>
    <name evidence="9" type="ORF">CC78DRAFT_566067</name>
</gene>
<dbReference type="Proteomes" id="UP000800093">
    <property type="component" value="Unassembled WGS sequence"/>
</dbReference>
<dbReference type="GO" id="GO:0002098">
    <property type="term" value="P:tRNA wobble uridine modification"/>
    <property type="evidence" value="ECO:0007669"/>
    <property type="project" value="InterPro"/>
</dbReference>